<dbReference type="SUPFAM" id="SSF52096">
    <property type="entry name" value="ClpP/crotonase"/>
    <property type="match status" value="1"/>
</dbReference>
<feature type="domain" description="Tail specific protease" evidence="2">
    <location>
        <begin position="138"/>
        <end position="321"/>
    </location>
</feature>
<keyword evidence="1" id="KW-0732">Signal</keyword>
<dbReference type="GO" id="GO:0006508">
    <property type="term" value="P:proteolysis"/>
    <property type="evidence" value="ECO:0007669"/>
    <property type="project" value="InterPro"/>
</dbReference>
<dbReference type="InterPro" id="IPR005151">
    <property type="entry name" value="Tail-specific_protease"/>
</dbReference>
<dbReference type="GO" id="GO:0007165">
    <property type="term" value="P:signal transduction"/>
    <property type="evidence" value="ECO:0007669"/>
    <property type="project" value="TreeGrafter"/>
</dbReference>
<feature type="signal peptide" evidence="1">
    <location>
        <begin position="1"/>
        <end position="23"/>
    </location>
</feature>
<reference evidence="3 4" key="1">
    <citation type="submission" date="2018-01" db="EMBL/GenBank/DDBJ databases">
        <title>Whole genome sequencing of Histamine producing bacteria.</title>
        <authorList>
            <person name="Butler K."/>
        </authorList>
    </citation>
    <scope>NUCLEOTIDE SEQUENCE [LARGE SCALE GENOMIC DNA]</scope>
    <source>
        <strain evidence="3 4">FS-7.2</strain>
    </source>
</reference>
<dbReference type="AlphaFoldDB" id="A0A2T3KAX7"/>
<proteinExistence type="predicted"/>
<evidence type="ECO:0000313" key="4">
    <source>
        <dbReference type="Proteomes" id="UP000241426"/>
    </source>
</evidence>
<dbReference type="Pfam" id="PF03572">
    <property type="entry name" value="Peptidase_S41"/>
    <property type="match status" value="1"/>
</dbReference>
<dbReference type="EMBL" id="PYNF01000044">
    <property type="protein sequence ID" value="PSU89776.1"/>
    <property type="molecule type" value="Genomic_DNA"/>
</dbReference>
<dbReference type="PANTHER" id="PTHR32060">
    <property type="entry name" value="TAIL-SPECIFIC PROTEASE"/>
    <property type="match status" value="1"/>
</dbReference>
<feature type="chain" id="PRO_5015468478" description="Tail specific protease domain-containing protein" evidence="1">
    <location>
        <begin position="24"/>
        <end position="321"/>
    </location>
</feature>
<dbReference type="GO" id="GO:0004175">
    <property type="term" value="F:endopeptidase activity"/>
    <property type="evidence" value="ECO:0007669"/>
    <property type="project" value="TreeGrafter"/>
</dbReference>
<dbReference type="SMART" id="SM00245">
    <property type="entry name" value="TSPc"/>
    <property type="match status" value="1"/>
</dbReference>
<accession>A0A2T3KAX7</accession>
<dbReference type="GO" id="GO:0008236">
    <property type="term" value="F:serine-type peptidase activity"/>
    <property type="evidence" value="ECO:0007669"/>
    <property type="project" value="InterPro"/>
</dbReference>
<protein>
    <recommendedName>
        <fullName evidence="2">Tail specific protease domain-containing protein</fullName>
    </recommendedName>
</protein>
<name>A0A2T3KAX7_9GAMM</name>
<organism evidence="3 4">
    <name type="scientific">Photobacterium kishitanii</name>
    <dbReference type="NCBI Taxonomy" id="318456"/>
    <lineage>
        <taxon>Bacteria</taxon>
        <taxon>Pseudomonadati</taxon>
        <taxon>Pseudomonadota</taxon>
        <taxon>Gammaproteobacteria</taxon>
        <taxon>Vibrionales</taxon>
        <taxon>Vibrionaceae</taxon>
        <taxon>Photobacterium</taxon>
    </lineage>
</organism>
<dbReference type="Proteomes" id="UP000241426">
    <property type="component" value="Unassembled WGS sequence"/>
</dbReference>
<dbReference type="GO" id="GO:0030288">
    <property type="term" value="C:outer membrane-bounded periplasmic space"/>
    <property type="evidence" value="ECO:0007669"/>
    <property type="project" value="TreeGrafter"/>
</dbReference>
<sequence length="321" mass="36067">MKRRILNIIAIGAISFSSCCSYAFESPKQAGLEDLIATNHYHNMQNVKEGSPHAFTYESLEDNVDSVLANIAFYHYPVIPFFSLKMHTIEATSKALNVSFPNNKIDANLFLSNAKSIDELIAGLDKISHVASSLKLPVREYSLVLIRELLSFKSDIYTRFKSNSDIDVSTSSSRKKVLDIDKDTHSNYIKIESFNRKQCSIDTRDNNNIIIDLRDNGGGNMACTLEAIGSLLKKGKHHVGNLETNDFTKPLWTNGTIKEDANGTILVNKNTASSAEFFMYVMKNRGWRIVGGNTYGKVVTQYRFRSALGEYFITFGRYIPL</sequence>
<dbReference type="Gene3D" id="3.90.226.10">
    <property type="entry name" value="2-enoyl-CoA Hydratase, Chain A, domain 1"/>
    <property type="match status" value="1"/>
</dbReference>
<dbReference type="PANTHER" id="PTHR32060:SF30">
    <property type="entry name" value="CARBOXY-TERMINAL PROCESSING PROTEASE CTPA"/>
    <property type="match status" value="1"/>
</dbReference>
<evidence type="ECO:0000313" key="3">
    <source>
        <dbReference type="EMBL" id="PSU89776.1"/>
    </source>
</evidence>
<evidence type="ECO:0000259" key="2">
    <source>
        <dbReference type="SMART" id="SM00245"/>
    </source>
</evidence>
<comment type="caution">
    <text evidence="3">The sequence shown here is derived from an EMBL/GenBank/DDBJ whole genome shotgun (WGS) entry which is preliminary data.</text>
</comment>
<evidence type="ECO:0000256" key="1">
    <source>
        <dbReference type="SAM" id="SignalP"/>
    </source>
</evidence>
<dbReference type="RefSeq" id="WP_107290155.1">
    <property type="nucleotide sequence ID" value="NZ_PYNF01000044.1"/>
</dbReference>
<dbReference type="PROSITE" id="PS51257">
    <property type="entry name" value="PROKAR_LIPOPROTEIN"/>
    <property type="match status" value="1"/>
</dbReference>
<gene>
    <name evidence="3" type="ORF">C9J27_24145</name>
</gene>
<dbReference type="InterPro" id="IPR029045">
    <property type="entry name" value="ClpP/crotonase-like_dom_sf"/>
</dbReference>